<dbReference type="VEuPathDB" id="FungiDB:ASPACDRAFT_40969"/>
<sequence length="220" mass="24084">MASGGMESERIRSTKYSTTLKTGLTPVRIGFVNRSSGSCRKPHPTPLALGRAFVMPSPKMVAETSIPKVPRRAVWALVVEVAALVVPLNLDFAAKSHVTWHISRAGYFANELFVFVRWFQSIAHGNMRTNLPVAPLHLWGDGWVMLLWQIKTFVHIVPIGPVLFAAMPSATELAAQKPKGSAFRAAKSGGKTNGIDSGCETTHSSWCISPHLEHRHNKVP</sequence>
<dbReference type="GeneID" id="30974672"/>
<evidence type="ECO:0000313" key="1">
    <source>
        <dbReference type="EMBL" id="OJK02150.1"/>
    </source>
</evidence>
<keyword evidence="2" id="KW-1185">Reference proteome</keyword>
<proteinExistence type="predicted"/>
<dbReference type="RefSeq" id="XP_020058489.1">
    <property type="nucleotide sequence ID" value="XM_020200858.1"/>
</dbReference>
<evidence type="ECO:0000313" key="2">
    <source>
        <dbReference type="Proteomes" id="UP000184546"/>
    </source>
</evidence>
<dbReference type="EMBL" id="KV878973">
    <property type="protein sequence ID" value="OJK02150.1"/>
    <property type="molecule type" value="Genomic_DNA"/>
</dbReference>
<organism evidence="1 2">
    <name type="scientific">Aspergillus aculeatus (strain ATCC 16872 / CBS 172.66 / WB 5094)</name>
    <dbReference type="NCBI Taxonomy" id="690307"/>
    <lineage>
        <taxon>Eukaryota</taxon>
        <taxon>Fungi</taxon>
        <taxon>Dikarya</taxon>
        <taxon>Ascomycota</taxon>
        <taxon>Pezizomycotina</taxon>
        <taxon>Eurotiomycetes</taxon>
        <taxon>Eurotiomycetidae</taxon>
        <taxon>Eurotiales</taxon>
        <taxon>Aspergillaceae</taxon>
        <taxon>Aspergillus</taxon>
        <taxon>Aspergillus subgen. Circumdati</taxon>
    </lineage>
</organism>
<protein>
    <submittedName>
        <fullName evidence="1">Uncharacterized protein</fullName>
    </submittedName>
</protein>
<gene>
    <name evidence="1" type="ORF">ASPACDRAFT_40969</name>
</gene>
<reference evidence="2" key="1">
    <citation type="journal article" date="2017" name="Genome Biol.">
        <title>Comparative genomics reveals high biological diversity and specific adaptations in the industrially and medically important fungal genus Aspergillus.</title>
        <authorList>
            <person name="de Vries R.P."/>
            <person name="Riley R."/>
            <person name="Wiebenga A."/>
            <person name="Aguilar-Osorio G."/>
            <person name="Amillis S."/>
            <person name="Uchima C.A."/>
            <person name="Anderluh G."/>
            <person name="Asadollahi M."/>
            <person name="Askin M."/>
            <person name="Barry K."/>
            <person name="Battaglia E."/>
            <person name="Bayram O."/>
            <person name="Benocci T."/>
            <person name="Braus-Stromeyer S.A."/>
            <person name="Caldana C."/>
            <person name="Canovas D."/>
            <person name="Cerqueira G.C."/>
            <person name="Chen F."/>
            <person name="Chen W."/>
            <person name="Choi C."/>
            <person name="Clum A."/>
            <person name="Dos Santos R.A."/>
            <person name="Damasio A.R."/>
            <person name="Diallinas G."/>
            <person name="Emri T."/>
            <person name="Fekete E."/>
            <person name="Flipphi M."/>
            <person name="Freyberg S."/>
            <person name="Gallo A."/>
            <person name="Gournas C."/>
            <person name="Habgood R."/>
            <person name="Hainaut M."/>
            <person name="Harispe M.L."/>
            <person name="Henrissat B."/>
            <person name="Hilden K.S."/>
            <person name="Hope R."/>
            <person name="Hossain A."/>
            <person name="Karabika E."/>
            <person name="Karaffa L."/>
            <person name="Karanyi Z."/>
            <person name="Krasevec N."/>
            <person name="Kuo A."/>
            <person name="Kusch H."/>
            <person name="LaButti K."/>
            <person name="Lagendijk E.L."/>
            <person name="Lapidus A."/>
            <person name="Levasseur A."/>
            <person name="Lindquist E."/>
            <person name="Lipzen A."/>
            <person name="Logrieco A.F."/>
            <person name="MacCabe A."/>
            <person name="Maekelae M.R."/>
            <person name="Malavazi I."/>
            <person name="Melin P."/>
            <person name="Meyer V."/>
            <person name="Mielnichuk N."/>
            <person name="Miskei M."/>
            <person name="Molnar A.P."/>
            <person name="Mule G."/>
            <person name="Ngan C.Y."/>
            <person name="Orejas M."/>
            <person name="Orosz E."/>
            <person name="Ouedraogo J.P."/>
            <person name="Overkamp K.M."/>
            <person name="Park H.-S."/>
            <person name="Perrone G."/>
            <person name="Piumi F."/>
            <person name="Punt P.J."/>
            <person name="Ram A.F."/>
            <person name="Ramon A."/>
            <person name="Rauscher S."/>
            <person name="Record E."/>
            <person name="Riano-Pachon D.M."/>
            <person name="Robert V."/>
            <person name="Roehrig J."/>
            <person name="Ruller R."/>
            <person name="Salamov A."/>
            <person name="Salih N.S."/>
            <person name="Samson R.A."/>
            <person name="Sandor E."/>
            <person name="Sanguinetti M."/>
            <person name="Schuetze T."/>
            <person name="Sepcic K."/>
            <person name="Shelest E."/>
            <person name="Sherlock G."/>
            <person name="Sophianopoulou V."/>
            <person name="Squina F.M."/>
            <person name="Sun H."/>
            <person name="Susca A."/>
            <person name="Todd R.B."/>
            <person name="Tsang A."/>
            <person name="Unkles S.E."/>
            <person name="van de Wiele N."/>
            <person name="van Rossen-Uffink D."/>
            <person name="Oliveira J.V."/>
            <person name="Vesth T.C."/>
            <person name="Visser J."/>
            <person name="Yu J.-H."/>
            <person name="Zhou M."/>
            <person name="Andersen M.R."/>
            <person name="Archer D.B."/>
            <person name="Baker S.E."/>
            <person name="Benoit I."/>
            <person name="Brakhage A.A."/>
            <person name="Braus G.H."/>
            <person name="Fischer R."/>
            <person name="Frisvad J.C."/>
            <person name="Goldman G.H."/>
            <person name="Houbraken J."/>
            <person name="Oakley B."/>
            <person name="Pocsi I."/>
            <person name="Scazzocchio C."/>
            <person name="Seiboth B."/>
            <person name="vanKuyk P.A."/>
            <person name="Wortman J."/>
            <person name="Dyer P.S."/>
            <person name="Grigoriev I.V."/>
        </authorList>
    </citation>
    <scope>NUCLEOTIDE SEQUENCE [LARGE SCALE GENOMIC DNA]</scope>
    <source>
        <strain evidence="2">ATCC 16872 / CBS 172.66 / WB 5094</strain>
    </source>
</reference>
<dbReference type="Proteomes" id="UP000184546">
    <property type="component" value="Unassembled WGS sequence"/>
</dbReference>
<name>A0A1L9X0Y6_ASPA1</name>
<accession>A0A1L9X0Y6</accession>
<dbReference type="AlphaFoldDB" id="A0A1L9X0Y6"/>